<evidence type="ECO:0000256" key="1">
    <source>
        <dbReference type="SAM" id="MobiDB-lite"/>
    </source>
</evidence>
<feature type="region of interest" description="Disordered" evidence="1">
    <location>
        <begin position="858"/>
        <end position="878"/>
    </location>
</feature>
<dbReference type="EMBL" id="JH767136">
    <property type="protein sequence ID" value="EQC40302.1"/>
    <property type="molecule type" value="Genomic_DNA"/>
</dbReference>
<dbReference type="RefSeq" id="XP_008606001.1">
    <property type="nucleotide sequence ID" value="XM_008607779.1"/>
</dbReference>
<dbReference type="Proteomes" id="UP000030762">
    <property type="component" value="Unassembled WGS sequence"/>
</dbReference>
<proteinExistence type="predicted"/>
<keyword evidence="3" id="KW-1185">Reference proteome</keyword>
<protein>
    <submittedName>
        <fullName evidence="2">Uncharacterized protein</fullName>
    </submittedName>
</protein>
<evidence type="ECO:0000313" key="3">
    <source>
        <dbReference type="Proteomes" id="UP000030762"/>
    </source>
</evidence>
<reference evidence="2 3" key="1">
    <citation type="submission" date="2012-04" db="EMBL/GenBank/DDBJ databases">
        <title>The Genome Sequence of Saprolegnia declina VS20.</title>
        <authorList>
            <consortium name="The Broad Institute Genome Sequencing Platform"/>
            <person name="Russ C."/>
            <person name="Nusbaum C."/>
            <person name="Tyler B."/>
            <person name="van West P."/>
            <person name="Dieguez-Uribeondo J."/>
            <person name="de Bruijn I."/>
            <person name="Tripathy S."/>
            <person name="Jiang R."/>
            <person name="Young S.K."/>
            <person name="Zeng Q."/>
            <person name="Gargeya S."/>
            <person name="Fitzgerald M."/>
            <person name="Haas B."/>
            <person name="Abouelleil A."/>
            <person name="Alvarado L."/>
            <person name="Arachchi H.M."/>
            <person name="Berlin A."/>
            <person name="Chapman S.B."/>
            <person name="Goldberg J."/>
            <person name="Griggs A."/>
            <person name="Gujja S."/>
            <person name="Hansen M."/>
            <person name="Howarth C."/>
            <person name="Imamovic A."/>
            <person name="Larimer J."/>
            <person name="McCowen C."/>
            <person name="Montmayeur A."/>
            <person name="Murphy C."/>
            <person name="Neiman D."/>
            <person name="Pearson M."/>
            <person name="Priest M."/>
            <person name="Roberts A."/>
            <person name="Saif S."/>
            <person name="Shea T."/>
            <person name="Sisk P."/>
            <person name="Sykes S."/>
            <person name="Wortman J."/>
            <person name="Nusbaum C."/>
            <person name="Birren B."/>
        </authorList>
    </citation>
    <scope>NUCLEOTIDE SEQUENCE [LARGE SCALE GENOMIC DNA]</scope>
    <source>
        <strain evidence="2 3">VS20</strain>
    </source>
</reference>
<sequence>MQNMSRTMVELALSVNAQHCCVSDRPAHLLPRIRVHGLDDDLTWPLPAAQLAALAAKFPGDAIVIPASSIQVVDPMPDASDVISGLHPWGTMTWHLAYIAIDTHGVADVWRPSSRRDRQTFGTIVHVLSCDATGGVVTVTHDDEPPTSWQPTSNHTIAFYEKCSVHIAPITSGARVTLVYQVSHAPCKLSESLGNRTHSDVRQTCHYSPIPTPTLTALQDAVAATRRHQWIAVGLHLRHSGPVSFGQLSRDAQAIVDFLIAANCVDVALLHADSAILHPACHVPASVIAACTRDRLLRFLQWPHDDLPAPDTITVVFWPKAHRVYFVGLEATTSLLTAYRNGDSSDLLGFATARVLTSAAIGLLRDSINDHYDLEVHPDAWTALSNHIVASGDVDLAMDFLWATDFNAFWCDADRVSDWFYALVTRCGLLQVLPRVLRHIDASDPYFDAAYMHLLARLVDDNCVRVRQRHATMGLQAGLEHLVARRGASKDALRRVDCFLRDALRVASCVAFEAADPIVGNVIAQRVPSCVVELIASFGDSCIVARSVAANAHLQHGLPRALCALRDANLVLPLQPYMDLALAAFLAPSRSYRYGIVPLLQLTAGSPMFGLLFVKAMAHPMPNHMWASLIAALDRDALSLSQRAQVLATIRAPFKSLPASAQIFDADDLYDVLRELQAAATVFARLDHAPGIVAVLAWVAALQAAYREPMTCLMEVLVPLHDTFLGAGRRDLASAIAHESLPLLYDRLASLSMPLPAKTEAENQRRMCACLACINLARFVATTSPTSFRTMGCNMQLASFRRDALATWRRYPVLPTDICIARVSPGPTLLLVNRADTIIAKMHVAAARLARTLAEETMLEPTVPSSPKRQRCDDERVT</sequence>
<accession>T0SBZ5</accession>
<dbReference type="AlphaFoldDB" id="T0SBZ5"/>
<organism evidence="2 3">
    <name type="scientific">Saprolegnia diclina (strain VS20)</name>
    <dbReference type="NCBI Taxonomy" id="1156394"/>
    <lineage>
        <taxon>Eukaryota</taxon>
        <taxon>Sar</taxon>
        <taxon>Stramenopiles</taxon>
        <taxon>Oomycota</taxon>
        <taxon>Saprolegniomycetes</taxon>
        <taxon>Saprolegniales</taxon>
        <taxon>Saprolegniaceae</taxon>
        <taxon>Saprolegnia</taxon>
    </lineage>
</organism>
<dbReference type="InParanoid" id="T0SBZ5"/>
<dbReference type="VEuPathDB" id="FungiDB:SDRG_02204"/>
<dbReference type="GeneID" id="19942931"/>
<evidence type="ECO:0000313" key="2">
    <source>
        <dbReference type="EMBL" id="EQC40302.1"/>
    </source>
</evidence>
<gene>
    <name evidence="2" type="ORF">SDRG_02204</name>
</gene>
<name>T0SBZ5_SAPDV</name>